<dbReference type="Pfam" id="PF00650">
    <property type="entry name" value="CRAL_TRIO"/>
    <property type="match status" value="1"/>
</dbReference>
<feature type="domain" description="CRAL-TRIO" evidence="1">
    <location>
        <begin position="149"/>
        <end position="287"/>
    </location>
</feature>
<comment type="caution">
    <text evidence="2">The sequence shown here is derived from an EMBL/GenBank/DDBJ whole genome shotgun (WGS) entry which is preliminary data.</text>
</comment>
<dbReference type="PANTHER" id="PTHR47556">
    <property type="entry name" value="SEC14P-LIKE PHOSPHATIDYLINOSITOL TRANSFER FAMILY PROTEIN"/>
    <property type="match status" value="1"/>
</dbReference>
<accession>A0A5J4YXM4</accession>
<dbReference type="SUPFAM" id="SSF52087">
    <property type="entry name" value="CRAL/TRIO domain"/>
    <property type="match status" value="1"/>
</dbReference>
<dbReference type="OMA" id="YFPKRIS"/>
<dbReference type="InterPro" id="IPR001251">
    <property type="entry name" value="CRAL-TRIO_dom"/>
</dbReference>
<dbReference type="InterPro" id="IPR036865">
    <property type="entry name" value="CRAL-TRIO_dom_sf"/>
</dbReference>
<dbReference type="PANTHER" id="PTHR47556:SF1">
    <property type="entry name" value="SEC14P-LIKE PHOSPHATIDYLINOSITOL TRANSFER FAMILY PROTEIN"/>
    <property type="match status" value="1"/>
</dbReference>
<name>A0A5J4YXM4_PORPP</name>
<dbReference type="OrthoDB" id="75724at2759"/>
<evidence type="ECO:0000313" key="3">
    <source>
        <dbReference type="Proteomes" id="UP000324585"/>
    </source>
</evidence>
<gene>
    <name evidence="2" type="ORF">FVE85_1579</name>
</gene>
<evidence type="ECO:0000313" key="2">
    <source>
        <dbReference type="EMBL" id="KAA8495424.1"/>
    </source>
</evidence>
<dbReference type="Proteomes" id="UP000324585">
    <property type="component" value="Unassembled WGS sequence"/>
</dbReference>
<reference evidence="3" key="1">
    <citation type="journal article" date="2019" name="Nat. Commun.">
        <title>Expansion of phycobilisome linker gene families in mesophilic red algae.</title>
        <authorList>
            <person name="Lee J."/>
            <person name="Kim D."/>
            <person name="Bhattacharya D."/>
            <person name="Yoon H.S."/>
        </authorList>
    </citation>
    <scope>NUCLEOTIDE SEQUENCE [LARGE SCALE GENOMIC DNA]</scope>
    <source>
        <strain evidence="3">CCMP 1328</strain>
    </source>
</reference>
<proteinExistence type="predicted"/>
<dbReference type="PROSITE" id="PS50191">
    <property type="entry name" value="CRAL_TRIO"/>
    <property type="match status" value="1"/>
</dbReference>
<evidence type="ECO:0000259" key="1">
    <source>
        <dbReference type="PROSITE" id="PS50191"/>
    </source>
</evidence>
<organism evidence="2 3">
    <name type="scientific">Porphyridium purpureum</name>
    <name type="common">Red alga</name>
    <name type="synonym">Porphyridium cruentum</name>
    <dbReference type="NCBI Taxonomy" id="35688"/>
    <lineage>
        <taxon>Eukaryota</taxon>
        <taxon>Rhodophyta</taxon>
        <taxon>Bangiophyceae</taxon>
        <taxon>Porphyridiales</taxon>
        <taxon>Porphyridiaceae</taxon>
        <taxon>Porphyridium</taxon>
    </lineage>
</organism>
<dbReference type="Gene3D" id="3.40.525.10">
    <property type="entry name" value="CRAL-TRIO lipid binding domain"/>
    <property type="match status" value="1"/>
</dbReference>
<dbReference type="EMBL" id="VRMN01000003">
    <property type="protein sequence ID" value="KAA8495424.1"/>
    <property type="molecule type" value="Genomic_DNA"/>
</dbReference>
<dbReference type="AlphaFoldDB" id="A0A5J4YXM4"/>
<sequence>MARCERFVMASFPGHLAWVGPSVATLAQMSAPGRMRGLSMRDRTRGSALVMHSRRAPLSMSFSSPARAKFPPTSKTEDEKERAREALVRAFNSQNVSEEEIEWFLRDRRFDEQETITKLRKRLQWVSEMERIPLQGNVLAELQSSKTELHPKTDKYGRRVLIVRARLHFASQYGPNSNRKVVKHVLDEAVASLDPGVETIMVIIDLKGFSIANADLNLARYLIEVFFTYYPRRLDQLLFVDAPLVFKPTWLAIKPLLRSYAQLVSFVKRDDVSEYFRSPAEVPNDFK</sequence>
<keyword evidence="3" id="KW-1185">Reference proteome</keyword>
<dbReference type="CDD" id="cd00170">
    <property type="entry name" value="SEC14"/>
    <property type="match status" value="1"/>
</dbReference>
<dbReference type="SMART" id="SM00516">
    <property type="entry name" value="SEC14"/>
    <property type="match status" value="1"/>
</dbReference>
<protein>
    <submittedName>
        <fullName evidence="2">CRAL-TRIO domain-containing protein</fullName>
    </submittedName>
</protein>